<evidence type="ECO:0000256" key="7">
    <source>
        <dbReference type="ARBA" id="ARBA00022833"/>
    </source>
</evidence>
<dbReference type="GO" id="GO:0008270">
    <property type="term" value="F:zinc ion binding"/>
    <property type="evidence" value="ECO:0007669"/>
    <property type="project" value="InterPro"/>
</dbReference>
<accession>A0A2H1V8J3</accession>
<dbReference type="EMBL" id="ODYU01001228">
    <property type="protein sequence ID" value="SOQ37155.1"/>
    <property type="molecule type" value="Genomic_DNA"/>
</dbReference>
<dbReference type="Pfam" id="PF00856">
    <property type="entry name" value="SET"/>
    <property type="match status" value="1"/>
</dbReference>
<protein>
    <submittedName>
        <fullName evidence="11">SFRICE_003532</fullName>
    </submittedName>
</protein>
<evidence type="ECO:0000259" key="8">
    <source>
        <dbReference type="PROSITE" id="PS50280"/>
    </source>
</evidence>
<evidence type="ECO:0000256" key="1">
    <source>
        <dbReference type="ARBA" id="ARBA00004286"/>
    </source>
</evidence>
<dbReference type="SMART" id="SM00508">
    <property type="entry name" value="PostSET"/>
    <property type="match status" value="1"/>
</dbReference>
<dbReference type="GO" id="GO:0008170">
    <property type="term" value="F:N-methyltransferase activity"/>
    <property type="evidence" value="ECO:0007669"/>
    <property type="project" value="UniProtKB-ARBA"/>
</dbReference>
<dbReference type="PANTHER" id="PTHR46223">
    <property type="entry name" value="HISTONE-LYSINE N-METHYLTRANSFERASE SUV39H"/>
    <property type="match status" value="1"/>
</dbReference>
<evidence type="ECO:0000313" key="11">
    <source>
        <dbReference type="EMBL" id="SOQ37155.1"/>
    </source>
</evidence>
<dbReference type="SMART" id="SM00317">
    <property type="entry name" value="SET"/>
    <property type="match status" value="1"/>
</dbReference>
<name>A0A2H1V8J3_SPOFR</name>
<keyword evidence="7" id="KW-0862">Zinc</keyword>
<evidence type="ECO:0000259" key="10">
    <source>
        <dbReference type="PROSITE" id="PS50868"/>
    </source>
</evidence>
<dbReference type="InterPro" id="IPR050973">
    <property type="entry name" value="H3K9_Histone-Lys_N-MTase"/>
</dbReference>
<keyword evidence="6" id="KW-0479">Metal-binding</keyword>
<proteinExistence type="predicted"/>
<dbReference type="GO" id="GO:0008757">
    <property type="term" value="F:S-adenosylmethionine-dependent methyltransferase activity"/>
    <property type="evidence" value="ECO:0007669"/>
    <property type="project" value="UniProtKB-ARBA"/>
</dbReference>
<dbReference type="GO" id="GO:0042054">
    <property type="term" value="F:histone methyltransferase activity"/>
    <property type="evidence" value="ECO:0007669"/>
    <property type="project" value="InterPro"/>
</dbReference>
<evidence type="ECO:0000256" key="6">
    <source>
        <dbReference type="ARBA" id="ARBA00022723"/>
    </source>
</evidence>
<dbReference type="PANTHER" id="PTHR46223:SF3">
    <property type="entry name" value="HISTONE-LYSINE N-METHYLTRANSFERASE SET-23"/>
    <property type="match status" value="1"/>
</dbReference>
<keyword evidence="2" id="KW-0158">Chromosome</keyword>
<sequence>MNDEYEHPDDKLLYVTENILQYCDNSEEFMRLRDVYNSLYQQCQCKDICSPATCECIQRSRGANYEAYQKEGKTKYKLISRPEPESYPIVECNDSCDCAVGLSMCGNRIVHIGPIGGLDIRSCDKGYGLFATSPITAGTFVCEYAGEILTATEASKRHDVNKRDGKPNYIMCLKEHYGSNTMVTIIDPSTMGNIGRYINHSCDPNCHIVPVRSGSCIPKLCIFACKDISPDEEITFQYGSDDETETVNESDRVKCLCGAQNCRGFLPYHNY</sequence>
<dbReference type="InterPro" id="IPR046341">
    <property type="entry name" value="SET_dom_sf"/>
</dbReference>
<dbReference type="InterPro" id="IPR003616">
    <property type="entry name" value="Post-SET_dom"/>
</dbReference>
<dbReference type="SUPFAM" id="SSF82199">
    <property type="entry name" value="SET domain"/>
    <property type="match status" value="1"/>
</dbReference>
<feature type="domain" description="Pre-SET" evidence="9">
    <location>
        <begin position="41"/>
        <end position="113"/>
    </location>
</feature>
<dbReference type="GO" id="GO:0032259">
    <property type="term" value="P:methylation"/>
    <property type="evidence" value="ECO:0007669"/>
    <property type="project" value="UniProtKB-KW"/>
</dbReference>
<dbReference type="GO" id="GO:0005694">
    <property type="term" value="C:chromosome"/>
    <property type="evidence" value="ECO:0007669"/>
    <property type="project" value="UniProtKB-SubCell"/>
</dbReference>
<gene>
    <name evidence="11" type="ORF">SFRICE_003532</name>
</gene>
<dbReference type="AlphaFoldDB" id="A0A2H1V8J3"/>
<dbReference type="GO" id="GO:0005634">
    <property type="term" value="C:nucleus"/>
    <property type="evidence" value="ECO:0007669"/>
    <property type="project" value="InterPro"/>
</dbReference>
<dbReference type="InterPro" id="IPR001214">
    <property type="entry name" value="SET_dom"/>
</dbReference>
<evidence type="ECO:0000256" key="3">
    <source>
        <dbReference type="ARBA" id="ARBA00022603"/>
    </source>
</evidence>
<dbReference type="PROSITE" id="PS50867">
    <property type="entry name" value="PRE_SET"/>
    <property type="match status" value="1"/>
</dbReference>
<keyword evidence="4" id="KW-0808">Transferase</keyword>
<keyword evidence="5" id="KW-0949">S-adenosyl-L-methionine</keyword>
<dbReference type="Gene3D" id="2.170.270.10">
    <property type="entry name" value="SET domain"/>
    <property type="match status" value="1"/>
</dbReference>
<dbReference type="Pfam" id="PF05033">
    <property type="entry name" value="Pre-SET"/>
    <property type="match status" value="1"/>
</dbReference>
<reference evidence="11" key="1">
    <citation type="submission" date="2016-07" db="EMBL/GenBank/DDBJ databases">
        <authorList>
            <person name="Bretaudeau A."/>
        </authorList>
    </citation>
    <scope>NUCLEOTIDE SEQUENCE</scope>
    <source>
        <strain evidence="11">Rice</strain>
        <tissue evidence="11">Whole body</tissue>
    </source>
</reference>
<comment type="subcellular location">
    <subcellularLocation>
        <location evidence="1">Chromosome</location>
    </subcellularLocation>
</comment>
<evidence type="ECO:0000256" key="2">
    <source>
        <dbReference type="ARBA" id="ARBA00022454"/>
    </source>
</evidence>
<dbReference type="PROSITE" id="PS50868">
    <property type="entry name" value="POST_SET"/>
    <property type="match status" value="1"/>
</dbReference>
<evidence type="ECO:0000259" key="9">
    <source>
        <dbReference type="PROSITE" id="PS50867"/>
    </source>
</evidence>
<feature type="domain" description="SET" evidence="8">
    <location>
        <begin position="116"/>
        <end position="239"/>
    </location>
</feature>
<organism evidence="11">
    <name type="scientific">Spodoptera frugiperda</name>
    <name type="common">Fall armyworm</name>
    <dbReference type="NCBI Taxonomy" id="7108"/>
    <lineage>
        <taxon>Eukaryota</taxon>
        <taxon>Metazoa</taxon>
        <taxon>Ecdysozoa</taxon>
        <taxon>Arthropoda</taxon>
        <taxon>Hexapoda</taxon>
        <taxon>Insecta</taxon>
        <taxon>Pterygota</taxon>
        <taxon>Neoptera</taxon>
        <taxon>Endopterygota</taxon>
        <taxon>Lepidoptera</taxon>
        <taxon>Glossata</taxon>
        <taxon>Ditrysia</taxon>
        <taxon>Noctuoidea</taxon>
        <taxon>Noctuidae</taxon>
        <taxon>Amphipyrinae</taxon>
        <taxon>Spodoptera</taxon>
    </lineage>
</organism>
<keyword evidence="3" id="KW-0489">Methyltransferase</keyword>
<dbReference type="PROSITE" id="PS50280">
    <property type="entry name" value="SET"/>
    <property type="match status" value="1"/>
</dbReference>
<evidence type="ECO:0000256" key="5">
    <source>
        <dbReference type="ARBA" id="ARBA00022691"/>
    </source>
</evidence>
<evidence type="ECO:0000256" key="4">
    <source>
        <dbReference type="ARBA" id="ARBA00022679"/>
    </source>
</evidence>
<dbReference type="InterPro" id="IPR007728">
    <property type="entry name" value="Pre-SET_dom"/>
</dbReference>
<feature type="domain" description="Post-SET" evidence="10">
    <location>
        <begin position="251"/>
        <end position="267"/>
    </location>
</feature>